<evidence type="ECO:0000313" key="2">
    <source>
        <dbReference type="Proteomes" id="UP000887013"/>
    </source>
</evidence>
<dbReference type="Proteomes" id="UP000887013">
    <property type="component" value="Unassembled WGS sequence"/>
</dbReference>
<protein>
    <submittedName>
        <fullName evidence="1">Uncharacterized protein</fullName>
    </submittedName>
</protein>
<keyword evidence="2" id="KW-1185">Reference proteome</keyword>
<gene>
    <name evidence="1" type="ORF">NPIL_390941</name>
</gene>
<accession>A0A8X6IU45</accession>
<name>A0A8X6IU45_NEPPI</name>
<reference evidence="1" key="1">
    <citation type="submission" date="2020-08" db="EMBL/GenBank/DDBJ databases">
        <title>Multicomponent nature underlies the extraordinary mechanical properties of spider dragline silk.</title>
        <authorList>
            <person name="Kono N."/>
            <person name="Nakamura H."/>
            <person name="Mori M."/>
            <person name="Yoshida Y."/>
            <person name="Ohtoshi R."/>
            <person name="Malay A.D."/>
            <person name="Moran D.A.P."/>
            <person name="Tomita M."/>
            <person name="Numata K."/>
            <person name="Arakawa K."/>
        </authorList>
    </citation>
    <scope>NUCLEOTIDE SEQUENCE</scope>
</reference>
<evidence type="ECO:0000313" key="1">
    <source>
        <dbReference type="EMBL" id="GFS60229.1"/>
    </source>
</evidence>
<dbReference type="EMBL" id="BMAW01093424">
    <property type="protein sequence ID" value="GFS60229.1"/>
    <property type="molecule type" value="Genomic_DNA"/>
</dbReference>
<comment type="caution">
    <text evidence="1">The sequence shown here is derived from an EMBL/GenBank/DDBJ whole genome shotgun (WGS) entry which is preliminary data.</text>
</comment>
<feature type="non-terminal residue" evidence="1">
    <location>
        <position position="1"/>
    </location>
</feature>
<dbReference type="AlphaFoldDB" id="A0A8X6IU45"/>
<proteinExistence type="predicted"/>
<organism evidence="1 2">
    <name type="scientific">Nephila pilipes</name>
    <name type="common">Giant wood spider</name>
    <name type="synonym">Nephila maculata</name>
    <dbReference type="NCBI Taxonomy" id="299642"/>
    <lineage>
        <taxon>Eukaryota</taxon>
        <taxon>Metazoa</taxon>
        <taxon>Ecdysozoa</taxon>
        <taxon>Arthropoda</taxon>
        <taxon>Chelicerata</taxon>
        <taxon>Arachnida</taxon>
        <taxon>Araneae</taxon>
        <taxon>Araneomorphae</taxon>
        <taxon>Entelegynae</taxon>
        <taxon>Araneoidea</taxon>
        <taxon>Nephilidae</taxon>
        <taxon>Nephila</taxon>
    </lineage>
</organism>
<sequence length="45" mass="5234">WKRYSLDRSTWIKSSGAYWSSNEMQDSTRTVNKGTGVDNRLLKPI</sequence>